<dbReference type="EMBL" id="CASHTH010003116">
    <property type="protein sequence ID" value="CAI8040556.1"/>
    <property type="molecule type" value="Genomic_DNA"/>
</dbReference>
<dbReference type="SUPFAM" id="SSF52402">
    <property type="entry name" value="Adenine nucleotide alpha hydrolases-like"/>
    <property type="match status" value="1"/>
</dbReference>
<dbReference type="InterPro" id="IPR014730">
    <property type="entry name" value="ETF_a/b_N"/>
</dbReference>
<name>A0AA35X5M7_GEOBA</name>
<dbReference type="InterPro" id="IPR014729">
    <property type="entry name" value="Rossmann-like_a/b/a_fold"/>
</dbReference>
<gene>
    <name evidence="7" type="ORF">GBAR_LOCUS22582</name>
</gene>
<dbReference type="PANTHER" id="PTHR21294:SF17">
    <property type="entry name" value="PROTEIN FIXA"/>
    <property type="match status" value="1"/>
</dbReference>
<feature type="domain" description="Electron transfer flavoprotein alpha/beta-subunit N-terminal" evidence="6">
    <location>
        <begin position="2"/>
        <end position="114"/>
    </location>
</feature>
<proteinExistence type="inferred from homology"/>
<dbReference type="AlphaFoldDB" id="A0AA35X5M7"/>
<evidence type="ECO:0000313" key="7">
    <source>
        <dbReference type="EMBL" id="CAI8040556.1"/>
    </source>
</evidence>
<comment type="subcellular location">
    <subcellularLocation>
        <location evidence="1">Mitochondrion matrix</location>
    </subcellularLocation>
</comment>
<evidence type="ECO:0000256" key="1">
    <source>
        <dbReference type="ARBA" id="ARBA00004305"/>
    </source>
</evidence>
<dbReference type="PANTHER" id="PTHR21294">
    <property type="entry name" value="ELECTRON TRANSFER FLAVOPROTEIN BETA-SUBUNIT"/>
    <property type="match status" value="1"/>
</dbReference>
<dbReference type="GO" id="GO:0009055">
    <property type="term" value="F:electron transfer activity"/>
    <property type="evidence" value="ECO:0007669"/>
    <property type="project" value="InterPro"/>
</dbReference>
<dbReference type="Pfam" id="PF01012">
    <property type="entry name" value="ETF"/>
    <property type="match status" value="1"/>
</dbReference>
<evidence type="ECO:0000256" key="5">
    <source>
        <dbReference type="ARBA" id="ARBA00046893"/>
    </source>
</evidence>
<comment type="caution">
    <text evidence="7">The sequence shown here is derived from an EMBL/GenBank/DDBJ whole genome shotgun (WGS) entry which is preliminary data.</text>
</comment>
<comment type="subunit">
    <text evidence="5">Heterodimer composed of ETFA and ETFB. Identified in a complex that contains ETFA, ETFB and ETFRF1. Interacts with ACADM.</text>
</comment>
<evidence type="ECO:0000313" key="8">
    <source>
        <dbReference type="Proteomes" id="UP001174909"/>
    </source>
</evidence>
<dbReference type="PROSITE" id="PS01065">
    <property type="entry name" value="ETF_BETA"/>
    <property type="match status" value="1"/>
</dbReference>
<organism evidence="7 8">
    <name type="scientific">Geodia barretti</name>
    <name type="common">Barrett's horny sponge</name>
    <dbReference type="NCBI Taxonomy" id="519541"/>
    <lineage>
        <taxon>Eukaryota</taxon>
        <taxon>Metazoa</taxon>
        <taxon>Porifera</taxon>
        <taxon>Demospongiae</taxon>
        <taxon>Heteroscleromorpha</taxon>
        <taxon>Tetractinellida</taxon>
        <taxon>Astrophorina</taxon>
        <taxon>Geodiidae</taxon>
        <taxon>Geodia</taxon>
    </lineage>
</organism>
<dbReference type="InterPro" id="IPR000049">
    <property type="entry name" value="ET-Flavoprotein_bsu_CS"/>
</dbReference>
<reference evidence="7" key="1">
    <citation type="submission" date="2023-03" db="EMBL/GenBank/DDBJ databases">
        <authorList>
            <person name="Steffen K."/>
            <person name="Cardenas P."/>
        </authorList>
    </citation>
    <scope>NUCLEOTIDE SEQUENCE</scope>
</reference>
<sequence>MATSRALALALEREQPDLVICGRNSTDAETGQVGPEIAEILGVPQITAVSKLDLDPEAGTISATRLTDEGYQELECSLPVLVTITDGAAEEIYPRREQMQEAASRPVQQVTAADLTEDLSQFGLDGSPTWVDEIFSLESTRLGTVVRDLPPDESVAQLMEFLEDGGAGDGAH</sequence>
<evidence type="ECO:0000256" key="3">
    <source>
        <dbReference type="ARBA" id="ARBA00016797"/>
    </source>
</evidence>
<accession>A0AA35X5M7</accession>
<evidence type="ECO:0000256" key="4">
    <source>
        <dbReference type="ARBA" id="ARBA00045835"/>
    </source>
</evidence>
<evidence type="ECO:0000259" key="6">
    <source>
        <dbReference type="Pfam" id="PF01012"/>
    </source>
</evidence>
<comment type="similarity">
    <text evidence="2">Belongs to the ETF beta-subunit/FixA family.</text>
</comment>
<protein>
    <recommendedName>
        <fullName evidence="3">Electron transfer flavoprotein subunit beta</fullName>
    </recommendedName>
</protein>
<dbReference type="Gene3D" id="3.40.50.620">
    <property type="entry name" value="HUPs"/>
    <property type="match status" value="1"/>
</dbReference>
<evidence type="ECO:0000256" key="2">
    <source>
        <dbReference type="ARBA" id="ARBA00007557"/>
    </source>
</evidence>
<dbReference type="Proteomes" id="UP001174909">
    <property type="component" value="Unassembled WGS sequence"/>
</dbReference>
<dbReference type="InterPro" id="IPR012255">
    <property type="entry name" value="ETF_b"/>
</dbReference>
<comment type="function">
    <text evidence="4">Heterodimeric electron transfer flavoprotein that accepts electrons from several mitochondrial dehydrogenases, including acyl-CoA dehydrogenases, glutaryl-CoA and sarcosine dehydrogenase. It transfers the electrons to the main mitochondrial respiratory chain via ETF-ubiquinone oxidoreductase. Required for normal mitochondrial fatty acid oxidation and normal amino acid metabolism. ETFB binds an AMP molecule that probably has a purely structural role.</text>
</comment>
<dbReference type="GO" id="GO:0005759">
    <property type="term" value="C:mitochondrial matrix"/>
    <property type="evidence" value="ECO:0007669"/>
    <property type="project" value="UniProtKB-SubCell"/>
</dbReference>
<keyword evidence="8" id="KW-1185">Reference proteome</keyword>